<evidence type="ECO:0000256" key="3">
    <source>
        <dbReference type="PROSITE-ProRule" id="PRU00339"/>
    </source>
</evidence>
<dbReference type="SMART" id="SM00028">
    <property type="entry name" value="TPR"/>
    <property type="match status" value="4"/>
</dbReference>
<keyword evidence="5" id="KW-1185">Reference proteome</keyword>
<keyword evidence="2 3" id="KW-0802">TPR repeat</keyword>
<evidence type="ECO:0000256" key="2">
    <source>
        <dbReference type="ARBA" id="ARBA00022803"/>
    </source>
</evidence>
<sequence>MIRRHETGLVVVGKNVNEWKTTIPLLRREQDHNNVFNSLIGNKRVEKKQIGHYWIYVLKREILILDDVNIDGNIYVINCEIKCERKVRVSTQIFTSNAVISQHLKCRIPPIQWHSKFHYEIPLQLQDLEDIQQQYSQDGSFTDAIIYLEKHLRLSRDAFGLIHPYVAIAYHRLAIAYENDEQYDQAIECNKWALKISLDTFELTHASIISLYNKIELAYHKQMKHEKINKLLHCKLEKIGIWTDAQTQNALENNEDSLNMQLNDFGVNLSGVAWAFDFRAAAYKSQDHFNKAIENYEKAMKIRLDIFGFAHADVITSYSNLGNAYFDKAYYEEAIEYHLKAVEIGRDVFQKQNYNVGASCWDLGLAFEKKGEKSRAYAFFEEAWNTFTAVLGEWNTHTLSAKKKLKKLRKHL</sequence>
<dbReference type="Gene3D" id="1.25.40.10">
    <property type="entry name" value="Tetratricopeptide repeat domain"/>
    <property type="match status" value="2"/>
</dbReference>
<evidence type="ECO:0000313" key="4">
    <source>
        <dbReference type="EMBL" id="ETO33500.1"/>
    </source>
</evidence>
<dbReference type="Proteomes" id="UP000023152">
    <property type="component" value="Unassembled WGS sequence"/>
</dbReference>
<organism evidence="4 5">
    <name type="scientific">Reticulomyxa filosa</name>
    <dbReference type="NCBI Taxonomy" id="46433"/>
    <lineage>
        <taxon>Eukaryota</taxon>
        <taxon>Sar</taxon>
        <taxon>Rhizaria</taxon>
        <taxon>Retaria</taxon>
        <taxon>Foraminifera</taxon>
        <taxon>Monothalamids</taxon>
        <taxon>Reticulomyxidae</taxon>
        <taxon>Reticulomyxa</taxon>
    </lineage>
</organism>
<dbReference type="EMBL" id="ASPP01003347">
    <property type="protein sequence ID" value="ETO33500.1"/>
    <property type="molecule type" value="Genomic_DNA"/>
</dbReference>
<evidence type="ECO:0008006" key="6">
    <source>
        <dbReference type="Google" id="ProtNLM"/>
    </source>
</evidence>
<dbReference type="SUPFAM" id="SSF48452">
    <property type="entry name" value="TPR-like"/>
    <property type="match status" value="2"/>
</dbReference>
<accession>X6P4N9</accession>
<proteinExistence type="predicted"/>
<keyword evidence="1" id="KW-0677">Repeat</keyword>
<dbReference type="Pfam" id="PF13424">
    <property type="entry name" value="TPR_12"/>
    <property type="match status" value="2"/>
</dbReference>
<name>X6P4N9_RETFI</name>
<dbReference type="InterPro" id="IPR011990">
    <property type="entry name" value="TPR-like_helical_dom_sf"/>
</dbReference>
<dbReference type="PANTHER" id="PTHR45641">
    <property type="entry name" value="TETRATRICOPEPTIDE REPEAT PROTEIN (AFU_ORTHOLOGUE AFUA_6G03870)"/>
    <property type="match status" value="1"/>
</dbReference>
<dbReference type="InterPro" id="IPR019734">
    <property type="entry name" value="TPR_rpt"/>
</dbReference>
<reference evidence="4 5" key="1">
    <citation type="journal article" date="2013" name="Curr. Biol.">
        <title>The Genome of the Foraminiferan Reticulomyxa filosa.</title>
        <authorList>
            <person name="Glockner G."/>
            <person name="Hulsmann N."/>
            <person name="Schleicher M."/>
            <person name="Noegel A.A."/>
            <person name="Eichinger L."/>
            <person name="Gallinger C."/>
            <person name="Pawlowski J."/>
            <person name="Sierra R."/>
            <person name="Euteneuer U."/>
            <person name="Pillet L."/>
            <person name="Moustafa A."/>
            <person name="Platzer M."/>
            <person name="Groth M."/>
            <person name="Szafranski K."/>
            <person name="Schliwa M."/>
        </authorList>
    </citation>
    <scope>NUCLEOTIDE SEQUENCE [LARGE SCALE GENOMIC DNA]</scope>
</reference>
<evidence type="ECO:0000313" key="5">
    <source>
        <dbReference type="Proteomes" id="UP000023152"/>
    </source>
</evidence>
<dbReference type="Pfam" id="PF13374">
    <property type="entry name" value="TPR_10"/>
    <property type="match status" value="1"/>
</dbReference>
<comment type="caution">
    <text evidence="4">The sequence shown here is derived from an EMBL/GenBank/DDBJ whole genome shotgun (WGS) entry which is preliminary data.</text>
</comment>
<evidence type="ECO:0000256" key="1">
    <source>
        <dbReference type="ARBA" id="ARBA00022737"/>
    </source>
</evidence>
<dbReference type="OrthoDB" id="1658288at2759"/>
<gene>
    <name evidence="4" type="ORF">RFI_03601</name>
</gene>
<feature type="repeat" description="TPR" evidence="3">
    <location>
        <begin position="273"/>
        <end position="306"/>
    </location>
</feature>
<feature type="repeat" description="TPR" evidence="3">
    <location>
        <begin position="315"/>
        <end position="348"/>
    </location>
</feature>
<protein>
    <recommendedName>
        <fullName evidence="6">Tetratricopeptide repeat protein</fullName>
    </recommendedName>
</protein>
<feature type="repeat" description="TPR" evidence="3">
    <location>
        <begin position="167"/>
        <end position="200"/>
    </location>
</feature>
<dbReference type="AlphaFoldDB" id="X6P4N9"/>
<dbReference type="PANTHER" id="PTHR45641:SF19">
    <property type="entry name" value="NEPHROCYSTIN-3"/>
    <property type="match status" value="1"/>
</dbReference>
<dbReference type="PROSITE" id="PS50005">
    <property type="entry name" value="TPR"/>
    <property type="match status" value="3"/>
</dbReference>